<organism evidence="1 2">
    <name type="scientific">Trifolium medium</name>
    <dbReference type="NCBI Taxonomy" id="97028"/>
    <lineage>
        <taxon>Eukaryota</taxon>
        <taxon>Viridiplantae</taxon>
        <taxon>Streptophyta</taxon>
        <taxon>Embryophyta</taxon>
        <taxon>Tracheophyta</taxon>
        <taxon>Spermatophyta</taxon>
        <taxon>Magnoliopsida</taxon>
        <taxon>eudicotyledons</taxon>
        <taxon>Gunneridae</taxon>
        <taxon>Pentapetalae</taxon>
        <taxon>rosids</taxon>
        <taxon>fabids</taxon>
        <taxon>Fabales</taxon>
        <taxon>Fabaceae</taxon>
        <taxon>Papilionoideae</taxon>
        <taxon>50 kb inversion clade</taxon>
        <taxon>NPAAA clade</taxon>
        <taxon>Hologalegina</taxon>
        <taxon>IRL clade</taxon>
        <taxon>Trifolieae</taxon>
        <taxon>Trifolium</taxon>
    </lineage>
</organism>
<protein>
    <submittedName>
        <fullName evidence="1">Uncharacterized protein</fullName>
    </submittedName>
</protein>
<dbReference type="AlphaFoldDB" id="A0A392UD91"/>
<sequence length="36" mass="3778">MSRCVLAIVWAVTAAAIKFIELAIRSTRSSSVAGTP</sequence>
<name>A0A392UD91_9FABA</name>
<dbReference type="Proteomes" id="UP000265520">
    <property type="component" value="Unassembled WGS sequence"/>
</dbReference>
<proteinExistence type="predicted"/>
<evidence type="ECO:0000313" key="1">
    <source>
        <dbReference type="EMBL" id="MCI71499.1"/>
    </source>
</evidence>
<accession>A0A392UD91</accession>
<dbReference type="EMBL" id="LXQA010797426">
    <property type="protein sequence ID" value="MCI71499.1"/>
    <property type="molecule type" value="Genomic_DNA"/>
</dbReference>
<comment type="caution">
    <text evidence="1">The sequence shown here is derived from an EMBL/GenBank/DDBJ whole genome shotgun (WGS) entry which is preliminary data.</text>
</comment>
<reference evidence="1 2" key="1">
    <citation type="journal article" date="2018" name="Front. Plant Sci.">
        <title>Red Clover (Trifolium pratense) and Zigzag Clover (T. medium) - A Picture of Genomic Similarities and Differences.</title>
        <authorList>
            <person name="Dluhosova J."/>
            <person name="Istvanek J."/>
            <person name="Nedelnik J."/>
            <person name="Repkova J."/>
        </authorList>
    </citation>
    <scope>NUCLEOTIDE SEQUENCE [LARGE SCALE GENOMIC DNA]</scope>
    <source>
        <strain evidence="2">cv. 10/8</strain>
        <tissue evidence="1">Leaf</tissue>
    </source>
</reference>
<feature type="non-terminal residue" evidence="1">
    <location>
        <position position="36"/>
    </location>
</feature>
<evidence type="ECO:0000313" key="2">
    <source>
        <dbReference type="Proteomes" id="UP000265520"/>
    </source>
</evidence>
<keyword evidence="2" id="KW-1185">Reference proteome</keyword>